<proteinExistence type="predicted"/>
<evidence type="ECO:0000313" key="3">
    <source>
        <dbReference type="Proteomes" id="UP000639643"/>
    </source>
</evidence>
<dbReference type="AlphaFoldDB" id="A0A8H6U9Q5"/>
<sequence>MLPSNPGIPPTHHSVVPACPALLVAPLDAALLARPSSASSSGLLADVAKMPSPAAEVCLLRPLSLYPETRVASDSSPSPTPPPYAPPTLSMVKGDAVGPSSAASS</sequence>
<reference evidence="2" key="1">
    <citation type="journal article" date="2020" name="Phytopathology">
        <title>Genome Sequence Resources of Colletotrichum truncatum, C. plurivorum, C. musicola, and C. sojae: Four Species Pathogenic to Soybean (Glycine max).</title>
        <authorList>
            <person name="Rogerio F."/>
            <person name="Boufleur T.R."/>
            <person name="Ciampi-Guillardi M."/>
            <person name="Sukno S.A."/>
            <person name="Thon M.R."/>
            <person name="Massola Junior N.S."/>
            <person name="Baroncelli R."/>
        </authorList>
    </citation>
    <scope>NUCLEOTIDE SEQUENCE</scope>
    <source>
        <strain evidence="2">LFN0074</strain>
    </source>
</reference>
<organism evidence="2 3">
    <name type="scientific">Colletotrichum musicola</name>
    <dbReference type="NCBI Taxonomy" id="2175873"/>
    <lineage>
        <taxon>Eukaryota</taxon>
        <taxon>Fungi</taxon>
        <taxon>Dikarya</taxon>
        <taxon>Ascomycota</taxon>
        <taxon>Pezizomycotina</taxon>
        <taxon>Sordariomycetes</taxon>
        <taxon>Hypocreomycetidae</taxon>
        <taxon>Glomerellales</taxon>
        <taxon>Glomerellaceae</taxon>
        <taxon>Colletotrichum</taxon>
        <taxon>Colletotrichum orchidearum species complex</taxon>
    </lineage>
</organism>
<keyword evidence="3" id="KW-1185">Reference proteome</keyword>
<evidence type="ECO:0000256" key="1">
    <source>
        <dbReference type="SAM" id="MobiDB-lite"/>
    </source>
</evidence>
<accession>A0A8H6U9Q5</accession>
<evidence type="ECO:0000313" key="2">
    <source>
        <dbReference type="EMBL" id="KAF6845181.1"/>
    </source>
</evidence>
<name>A0A8H6U9Q5_9PEZI</name>
<dbReference type="Proteomes" id="UP000639643">
    <property type="component" value="Unassembled WGS sequence"/>
</dbReference>
<gene>
    <name evidence="2" type="ORF">CMUS01_00424</name>
</gene>
<comment type="caution">
    <text evidence="2">The sequence shown here is derived from an EMBL/GenBank/DDBJ whole genome shotgun (WGS) entry which is preliminary data.</text>
</comment>
<dbReference type="EMBL" id="WIGM01000005">
    <property type="protein sequence ID" value="KAF6845181.1"/>
    <property type="molecule type" value="Genomic_DNA"/>
</dbReference>
<protein>
    <submittedName>
        <fullName evidence="2">Uncharacterized protein</fullName>
    </submittedName>
</protein>
<feature type="region of interest" description="Disordered" evidence="1">
    <location>
        <begin position="69"/>
        <end position="105"/>
    </location>
</feature>